<evidence type="ECO:0000313" key="2">
    <source>
        <dbReference type="Proteomes" id="UP001060215"/>
    </source>
</evidence>
<protein>
    <submittedName>
        <fullName evidence="1">Protein DA1-related 5</fullName>
    </submittedName>
</protein>
<name>A0ACC0J1D1_9ERIC</name>
<sequence>MASSLVGGAALGAAFGELMRAVDYGIINAVQFKSTLTSLRSRLNQISPMLKEINKLNRKLGRLEQDTEMFTNHLKKGLHFVNKCEKIPWWNCFKKWLGLRTIYRDVLSDRGASTDVYGQQEDFGSDEPSG</sequence>
<evidence type="ECO:0000313" key="1">
    <source>
        <dbReference type="EMBL" id="KAI8031765.1"/>
    </source>
</evidence>
<keyword evidence="2" id="KW-1185">Reference proteome</keyword>
<dbReference type="EMBL" id="CM045758">
    <property type="protein sequence ID" value="KAI8031765.1"/>
    <property type="molecule type" value="Genomic_DNA"/>
</dbReference>
<organism evidence="1 2">
    <name type="scientific">Camellia lanceoleosa</name>
    <dbReference type="NCBI Taxonomy" id="1840588"/>
    <lineage>
        <taxon>Eukaryota</taxon>
        <taxon>Viridiplantae</taxon>
        <taxon>Streptophyta</taxon>
        <taxon>Embryophyta</taxon>
        <taxon>Tracheophyta</taxon>
        <taxon>Spermatophyta</taxon>
        <taxon>Magnoliopsida</taxon>
        <taxon>eudicotyledons</taxon>
        <taxon>Gunneridae</taxon>
        <taxon>Pentapetalae</taxon>
        <taxon>asterids</taxon>
        <taxon>Ericales</taxon>
        <taxon>Theaceae</taxon>
        <taxon>Camellia</taxon>
    </lineage>
</organism>
<dbReference type="Proteomes" id="UP001060215">
    <property type="component" value="Chromosome 1"/>
</dbReference>
<reference evidence="1 2" key="1">
    <citation type="journal article" date="2022" name="Plant J.">
        <title>Chromosome-level genome of Camellia lanceoleosa provides a valuable resource for understanding genome evolution and self-incompatibility.</title>
        <authorList>
            <person name="Gong W."/>
            <person name="Xiao S."/>
            <person name="Wang L."/>
            <person name="Liao Z."/>
            <person name="Chang Y."/>
            <person name="Mo W."/>
            <person name="Hu G."/>
            <person name="Li W."/>
            <person name="Zhao G."/>
            <person name="Zhu H."/>
            <person name="Hu X."/>
            <person name="Ji K."/>
            <person name="Xiang X."/>
            <person name="Song Q."/>
            <person name="Yuan D."/>
            <person name="Jin S."/>
            <person name="Zhang L."/>
        </authorList>
    </citation>
    <scope>NUCLEOTIDE SEQUENCE [LARGE SCALE GENOMIC DNA]</scope>
    <source>
        <strain evidence="1">SQ_2022a</strain>
    </source>
</reference>
<comment type="caution">
    <text evidence="1">The sequence shown here is derived from an EMBL/GenBank/DDBJ whole genome shotgun (WGS) entry which is preliminary data.</text>
</comment>
<accession>A0ACC0J1D1</accession>
<proteinExistence type="predicted"/>
<gene>
    <name evidence="1" type="ORF">LOK49_LG01G03364</name>
</gene>